<evidence type="ECO:0000256" key="3">
    <source>
        <dbReference type="ARBA" id="ARBA00022475"/>
    </source>
</evidence>
<dbReference type="RefSeq" id="WP_132623457.1">
    <property type="nucleotide sequence ID" value="NZ_SMKV01000015.1"/>
</dbReference>
<dbReference type="PANTHER" id="PTHR33452">
    <property type="entry name" value="OXIDOREDUCTASE CATD-RELATED"/>
    <property type="match status" value="1"/>
</dbReference>
<comment type="subcellular location">
    <subcellularLocation>
        <location evidence="1">Cell membrane</location>
        <topology evidence="1">Multi-pass membrane protein</topology>
    </subcellularLocation>
</comment>
<protein>
    <submittedName>
        <fullName evidence="8">DoxX family protein</fullName>
    </submittedName>
</protein>
<evidence type="ECO:0000256" key="4">
    <source>
        <dbReference type="ARBA" id="ARBA00022692"/>
    </source>
</evidence>
<evidence type="ECO:0000256" key="1">
    <source>
        <dbReference type="ARBA" id="ARBA00004651"/>
    </source>
</evidence>
<organism evidence="8 9">
    <name type="scientific">Saccharopolyspora aridisoli</name>
    <dbReference type="NCBI Taxonomy" id="2530385"/>
    <lineage>
        <taxon>Bacteria</taxon>
        <taxon>Bacillati</taxon>
        <taxon>Actinomycetota</taxon>
        <taxon>Actinomycetes</taxon>
        <taxon>Pseudonocardiales</taxon>
        <taxon>Pseudonocardiaceae</taxon>
        <taxon>Saccharopolyspora</taxon>
    </lineage>
</organism>
<keyword evidence="5" id="KW-1133">Transmembrane helix</keyword>
<keyword evidence="6" id="KW-0472">Membrane</keyword>
<comment type="similarity">
    <text evidence="2">Belongs to the DoxX family.</text>
</comment>
<accession>A0A4R4USF9</accession>
<reference evidence="8 9" key="1">
    <citation type="submission" date="2019-03" db="EMBL/GenBank/DDBJ databases">
        <title>Draft genome sequences of novel Actinobacteria.</title>
        <authorList>
            <person name="Sahin N."/>
            <person name="Ay H."/>
            <person name="Saygin H."/>
        </authorList>
    </citation>
    <scope>NUCLEOTIDE SEQUENCE [LARGE SCALE GENOMIC DNA]</scope>
    <source>
        <strain evidence="8 9">16K404</strain>
    </source>
</reference>
<evidence type="ECO:0000313" key="9">
    <source>
        <dbReference type="Proteomes" id="UP000294744"/>
    </source>
</evidence>
<feature type="region of interest" description="Disordered" evidence="7">
    <location>
        <begin position="146"/>
        <end position="169"/>
    </location>
</feature>
<comment type="caution">
    <text evidence="8">The sequence shown here is derived from an EMBL/GenBank/DDBJ whole genome shotgun (WGS) entry which is preliminary data.</text>
</comment>
<evidence type="ECO:0000256" key="5">
    <source>
        <dbReference type="ARBA" id="ARBA00022989"/>
    </source>
</evidence>
<keyword evidence="3" id="KW-1003">Cell membrane</keyword>
<dbReference type="Pfam" id="PF07681">
    <property type="entry name" value="DoxX"/>
    <property type="match status" value="1"/>
</dbReference>
<evidence type="ECO:0000256" key="7">
    <source>
        <dbReference type="SAM" id="MobiDB-lite"/>
    </source>
</evidence>
<keyword evidence="9" id="KW-1185">Reference proteome</keyword>
<name>A0A4R4USF9_9PSEU</name>
<evidence type="ECO:0000256" key="2">
    <source>
        <dbReference type="ARBA" id="ARBA00006679"/>
    </source>
</evidence>
<dbReference type="OrthoDB" id="329282at2"/>
<dbReference type="Proteomes" id="UP000294744">
    <property type="component" value="Unassembled WGS sequence"/>
</dbReference>
<dbReference type="EMBL" id="SMKV01000015">
    <property type="protein sequence ID" value="TDC92074.1"/>
    <property type="molecule type" value="Genomic_DNA"/>
</dbReference>
<dbReference type="PANTHER" id="PTHR33452:SF1">
    <property type="entry name" value="INNER MEMBRANE PROTEIN YPHA-RELATED"/>
    <property type="match status" value="1"/>
</dbReference>
<proteinExistence type="inferred from homology"/>
<gene>
    <name evidence="8" type="ORF">E1161_14040</name>
</gene>
<evidence type="ECO:0000313" key="8">
    <source>
        <dbReference type="EMBL" id="TDC92074.1"/>
    </source>
</evidence>
<dbReference type="InterPro" id="IPR051907">
    <property type="entry name" value="DoxX-like_oxidoreductase"/>
</dbReference>
<dbReference type="AlphaFoldDB" id="A0A4R4USF9"/>
<evidence type="ECO:0000256" key="6">
    <source>
        <dbReference type="ARBA" id="ARBA00023136"/>
    </source>
</evidence>
<dbReference type="GO" id="GO:0005886">
    <property type="term" value="C:plasma membrane"/>
    <property type="evidence" value="ECO:0007669"/>
    <property type="project" value="UniProtKB-SubCell"/>
</dbReference>
<dbReference type="InterPro" id="IPR032808">
    <property type="entry name" value="DoxX"/>
</dbReference>
<sequence length="169" mass="18019">MLIRRLARPMLASIFIMGGIGALKDTPNHAKGAAPLVEKATEPVRDALPEQVPTDPETLVRFDAAVKIGAGALLALGKFPRLASLLLAGSIVPTTLAAHRFWEEQDPQLRSEQQIHFLKNLGLLGGVLLAAVDTGGKPSVGYRARKSARIAKRTAKKTGAKNAKNAKMK</sequence>
<keyword evidence="4" id="KW-0812">Transmembrane</keyword>